<reference evidence="9 10" key="1">
    <citation type="journal article" date="2013" name="Proc. Natl. Acad. Sci. U.S.A.">
        <title>Fine-scale variation in meiotic recombination in Mimulus inferred from population shotgun sequencing.</title>
        <authorList>
            <person name="Hellsten U."/>
            <person name="Wright K.M."/>
            <person name="Jenkins J."/>
            <person name="Shu S."/>
            <person name="Yuan Y."/>
            <person name="Wessler S.R."/>
            <person name="Schmutz J."/>
            <person name="Willis J.H."/>
            <person name="Rokhsar D.S."/>
        </authorList>
    </citation>
    <scope>NUCLEOTIDE SEQUENCE [LARGE SCALE GENOMIC DNA]</scope>
    <source>
        <strain evidence="10">cv. DUN x IM62</strain>
    </source>
</reference>
<keyword evidence="10" id="KW-1185">Reference proteome</keyword>
<evidence type="ECO:0000256" key="4">
    <source>
        <dbReference type="ARBA" id="ARBA00022525"/>
    </source>
</evidence>
<proteinExistence type="inferred from homology"/>
<comment type="subcellular location">
    <subcellularLocation>
        <location evidence="1">Secreted</location>
        <location evidence="1">Cell wall</location>
    </subcellularLocation>
</comment>
<name>A0A022QCQ8_ERYGU</name>
<evidence type="ECO:0008006" key="11">
    <source>
        <dbReference type="Google" id="ProtNLM"/>
    </source>
</evidence>
<dbReference type="GO" id="GO:0005975">
    <property type="term" value="P:carbohydrate metabolic process"/>
    <property type="evidence" value="ECO:0007669"/>
    <property type="project" value="InterPro"/>
</dbReference>
<evidence type="ECO:0000256" key="8">
    <source>
        <dbReference type="RuleBase" id="RU361169"/>
    </source>
</evidence>
<evidence type="ECO:0000256" key="7">
    <source>
        <dbReference type="ARBA" id="ARBA00023316"/>
    </source>
</evidence>
<evidence type="ECO:0000313" key="9">
    <source>
        <dbReference type="EMBL" id="EYU25414.1"/>
    </source>
</evidence>
<evidence type="ECO:0000256" key="6">
    <source>
        <dbReference type="ARBA" id="ARBA00023295"/>
    </source>
</evidence>
<keyword evidence="7" id="KW-0961">Cell wall biogenesis/degradation</keyword>
<feature type="non-terminal residue" evidence="9">
    <location>
        <position position="1"/>
    </location>
</feature>
<keyword evidence="6 8" id="KW-0326">Glycosidase</keyword>
<dbReference type="PANTHER" id="PTHR31375">
    <property type="match status" value="1"/>
</dbReference>
<sequence length="127" mass="13395">EIKLNFRYNSVQDGTGSVNNVTFSGITMSNVHNPIIIDQNYCNGAHGCSAKTTNAVAISGVTYTDITGTYTVTPVSFVCSKYKACSDLTLSTINLTPSGSAKPNVVCNNAFGHVLTPTTPPLTNCLQ</sequence>
<dbReference type="Gene3D" id="2.160.20.10">
    <property type="entry name" value="Single-stranded right-handed beta-helix, Pectin lyase-like"/>
    <property type="match status" value="1"/>
</dbReference>
<dbReference type="AlphaFoldDB" id="A0A022QCQ8"/>
<organism evidence="9 10">
    <name type="scientific">Erythranthe guttata</name>
    <name type="common">Yellow monkey flower</name>
    <name type="synonym">Mimulus guttatus</name>
    <dbReference type="NCBI Taxonomy" id="4155"/>
    <lineage>
        <taxon>Eukaryota</taxon>
        <taxon>Viridiplantae</taxon>
        <taxon>Streptophyta</taxon>
        <taxon>Embryophyta</taxon>
        <taxon>Tracheophyta</taxon>
        <taxon>Spermatophyta</taxon>
        <taxon>Magnoliopsida</taxon>
        <taxon>eudicotyledons</taxon>
        <taxon>Gunneridae</taxon>
        <taxon>Pentapetalae</taxon>
        <taxon>asterids</taxon>
        <taxon>lamiids</taxon>
        <taxon>Lamiales</taxon>
        <taxon>Phrymaceae</taxon>
        <taxon>Erythranthe</taxon>
    </lineage>
</organism>
<dbReference type="Pfam" id="PF00295">
    <property type="entry name" value="Glyco_hydro_28"/>
    <property type="match status" value="1"/>
</dbReference>
<evidence type="ECO:0000313" key="10">
    <source>
        <dbReference type="Proteomes" id="UP000030748"/>
    </source>
</evidence>
<gene>
    <name evidence="9" type="ORF">MIMGU_mgv1a018783mg</name>
</gene>
<protein>
    <recommendedName>
        <fullName evidence="11">Polygalacturonase</fullName>
    </recommendedName>
</protein>
<evidence type="ECO:0000256" key="3">
    <source>
        <dbReference type="ARBA" id="ARBA00022512"/>
    </source>
</evidence>
<keyword evidence="4" id="KW-0964">Secreted</keyword>
<keyword evidence="5 8" id="KW-0378">Hydrolase</keyword>
<accession>A0A022QCQ8</accession>
<dbReference type="InterPro" id="IPR011050">
    <property type="entry name" value="Pectin_lyase_fold/virulence"/>
</dbReference>
<comment type="similarity">
    <text evidence="2 8">Belongs to the glycosyl hydrolase 28 family.</text>
</comment>
<dbReference type="SUPFAM" id="SSF51126">
    <property type="entry name" value="Pectin lyase-like"/>
    <property type="match status" value="1"/>
</dbReference>
<dbReference type="InterPro" id="IPR012334">
    <property type="entry name" value="Pectin_lyas_fold"/>
</dbReference>
<keyword evidence="3" id="KW-0134">Cell wall</keyword>
<dbReference type="InterPro" id="IPR000743">
    <property type="entry name" value="Glyco_hydro_28"/>
</dbReference>
<dbReference type="GO" id="GO:0004650">
    <property type="term" value="F:polygalacturonase activity"/>
    <property type="evidence" value="ECO:0007669"/>
    <property type="project" value="InterPro"/>
</dbReference>
<dbReference type="STRING" id="4155.A0A022QCQ8"/>
<evidence type="ECO:0000256" key="5">
    <source>
        <dbReference type="ARBA" id="ARBA00022801"/>
    </source>
</evidence>
<dbReference type="GO" id="GO:0071555">
    <property type="term" value="P:cell wall organization"/>
    <property type="evidence" value="ECO:0007669"/>
    <property type="project" value="UniProtKB-KW"/>
</dbReference>
<evidence type="ECO:0000256" key="1">
    <source>
        <dbReference type="ARBA" id="ARBA00004191"/>
    </source>
</evidence>
<dbReference type="EMBL" id="KI632002">
    <property type="protein sequence ID" value="EYU25414.1"/>
    <property type="molecule type" value="Genomic_DNA"/>
</dbReference>
<evidence type="ECO:0000256" key="2">
    <source>
        <dbReference type="ARBA" id="ARBA00008834"/>
    </source>
</evidence>
<dbReference type="Proteomes" id="UP000030748">
    <property type="component" value="Unassembled WGS sequence"/>
</dbReference>